<name>I1BZV5_RHIO9</name>
<keyword evidence="1" id="KW-1133">Transmembrane helix</keyword>
<organism evidence="2 3">
    <name type="scientific">Rhizopus delemar (strain RA 99-880 / ATCC MYA-4621 / FGSC 9543 / NRRL 43880)</name>
    <name type="common">Mucormycosis agent</name>
    <name type="synonym">Rhizopus arrhizus var. delemar</name>
    <dbReference type="NCBI Taxonomy" id="246409"/>
    <lineage>
        <taxon>Eukaryota</taxon>
        <taxon>Fungi</taxon>
        <taxon>Fungi incertae sedis</taxon>
        <taxon>Mucoromycota</taxon>
        <taxon>Mucoromycotina</taxon>
        <taxon>Mucoromycetes</taxon>
        <taxon>Mucorales</taxon>
        <taxon>Mucorineae</taxon>
        <taxon>Rhizopodaceae</taxon>
        <taxon>Rhizopus</taxon>
    </lineage>
</organism>
<gene>
    <name evidence="2" type="ORF">RO3G_06440</name>
</gene>
<dbReference type="AlphaFoldDB" id="I1BZV5"/>
<dbReference type="GeneID" id="93613411"/>
<proteinExistence type="predicted"/>
<dbReference type="InParanoid" id="I1BZV5"/>
<sequence length="54" mass="6389">MSKHDTTLPVTRWEVPPRKKRKKWIVFINFSAFILNLFFHTFLHKMPSASSSPS</sequence>
<dbReference type="Proteomes" id="UP000009138">
    <property type="component" value="Unassembled WGS sequence"/>
</dbReference>
<accession>I1BZV5</accession>
<evidence type="ECO:0000313" key="2">
    <source>
        <dbReference type="EMBL" id="EIE81735.1"/>
    </source>
</evidence>
<protein>
    <submittedName>
        <fullName evidence="2">Uncharacterized protein</fullName>
    </submittedName>
</protein>
<keyword evidence="3" id="KW-1185">Reference proteome</keyword>
<dbReference type="EMBL" id="CH476735">
    <property type="protein sequence ID" value="EIE81735.1"/>
    <property type="molecule type" value="Genomic_DNA"/>
</dbReference>
<keyword evidence="1" id="KW-0472">Membrane</keyword>
<keyword evidence="1" id="KW-0812">Transmembrane</keyword>
<dbReference type="RefSeq" id="XP_067517131.1">
    <property type="nucleotide sequence ID" value="XM_067661030.1"/>
</dbReference>
<evidence type="ECO:0000313" key="3">
    <source>
        <dbReference type="Proteomes" id="UP000009138"/>
    </source>
</evidence>
<reference evidence="2 3" key="1">
    <citation type="journal article" date="2009" name="PLoS Genet.">
        <title>Genomic analysis of the basal lineage fungus Rhizopus oryzae reveals a whole-genome duplication.</title>
        <authorList>
            <person name="Ma L.-J."/>
            <person name="Ibrahim A.S."/>
            <person name="Skory C."/>
            <person name="Grabherr M.G."/>
            <person name="Burger G."/>
            <person name="Butler M."/>
            <person name="Elias M."/>
            <person name="Idnurm A."/>
            <person name="Lang B.F."/>
            <person name="Sone T."/>
            <person name="Abe A."/>
            <person name="Calvo S.E."/>
            <person name="Corrochano L.M."/>
            <person name="Engels R."/>
            <person name="Fu J."/>
            <person name="Hansberg W."/>
            <person name="Kim J.-M."/>
            <person name="Kodira C.D."/>
            <person name="Koehrsen M.J."/>
            <person name="Liu B."/>
            <person name="Miranda-Saavedra D."/>
            <person name="O'Leary S."/>
            <person name="Ortiz-Castellanos L."/>
            <person name="Poulter R."/>
            <person name="Rodriguez-Romero J."/>
            <person name="Ruiz-Herrera J."/>
            <person name="Shen Y.-Q."/>
            <person name="Zeng Q."/>
            <person name="Galagan J."/>
            <person name="Birren B.W."/>
            <person name="Cuomo C.A."/>
            <person name="Wickes B.L."/>
        </authorList>
    </citation>
    <scope>NUCLEOTIDE SEQUENCE [LARGE SCALE GENOMIC DNA]</scope>
    <source>
        <strain evidence="3">RA 99-880 / ATCC MYA-4621 / FGSC 9543 / NRRL 43880</strain>
    </source>
</reference>
<feature type="transmembrane region" description="Helical" evidence="1">
    <location>
        <begin position="24"/>
        <end position="43"/>
    </location>
</feature>
<evidence type="ECO:0000256" key="1">
    <source>
        <dbReference type="SAM" id="Phobius"/>
    </source>
</evidence>
<dbReference type="VEuPathDB" id="FungiDB:RO3G_06440"/>